<evidence type="ECO:0000313" key="2">
    <source>
        <dbReference type="Proteomes" id="UP000190188"/>
    </source>
</evidence>
<dbReference type="STRING" id="1324314.BVG16_05405"/>
<dbReference type="EMBL" id="MSZX01000002">
    <property type="protein sequence ID" value="OPA80183.1"/>
    <property type="molecule type" value="Genomic_DNA"/>
</dbReference>
<comment type="caution">
    <text evidence="1">The sequence shown here is derived from an EMBL/GenBank/DDBJ whole genome shotgun (WGS) entry which is preliminary data.</text>
</comment>
<dbReference type="RefSeq" id="WP_078497532.1">
    <property type="nucleotide sequence ID" value="NZ_MSZX01000002.1"/>
</dbReference>
<name>A0A1T2XKG7_9BACL</name>
<accession>A0A1T2XKG7</accession>
<dbReference type="AlphaFoldDB" id="A0A1T2XKG7"/>
<organism evidence="1 2">
    <name type="scientific">Paenibacillus selenitireducens</name>
    <dbReference type="NCBI Taxonomy" id="1324314"/>
    <lineage>
        <taxon>Bacteria</taxon>
        <taxon>Bacillati</taxon>
        <taxon>Bacillota</taxon>
        <taxon>Bacilli</taxon>
        <taxon>Bacillales</taxon>
        <taxon>Paenibacillaceae</taxon>
        <taxon>Paenibacillus</taxon>
    </lineage>
</organism>
<proteinExistence type="predicted"/>
<dbReference type="Proteomes" id="UP000190188">
    <property type="component" value="Unassembled WGS sequence"/>
</dbReference>
<dbReference type="OrthoDB" id="2516332at2"/>
<gene>
    <name evidence="1" type="ORF">BVG16_05405</name>
</gene>
<sequence>MKVHYIAANRYHLSVIRPSEQGFIIDPLEHSILEHPNELLLEAQTDHIGICQDEQQFIHMIYINRFDEIIHAILHPYKYTVQFHSIDRNAKDVMDIQLGCHSNRLHLFMVYHNRIEYRQLSGIHWNEPIAVVESDAIDRVQLLMDNNIIMLGYTVPVDKRTQFCLLPYDHTLEQWLEPFTVYETNDQCQLVPLLAVDSSDTWHIVLFQFYVGQLHLAYFQLHADHQKLHFIADSGILIPQLTIDDATFAIEGQHIRCFWHSDPLLYQLQYQPSTSSWGPIQAAHTESIVKWVAITDHPSFGTISPSWFADSRSIHELNEQTGYGIDQYRSDRDFRQSLLFTERWMSSALSMVQQKEQLLSEQQQFEQTIKHWKDLVAAYKARLLILNEELSIRQALPRHTLHSAPSTQVRPSNNVYSPTQISNEVIADPRSNVVTLDLNGDAGKKSVRDKVVHFLYKLTGNE</sequence>
<reference evidence="1 2" key="1">
    <citation type="submission" date="2017-01" db="EMBL/GenBank/DDBJ databases">
        <title>Genome analysis of Paenibacillus selenitrireducens ES3-24.</title>
        <authorList>
            <person name="Xu D."/>
            <person name="Yao R."/>
            <person name="Zheng S."/>
        </authorList>
    </citation>
    <scope>NUCLEOTIDE SEQUENCE [LARGE SCALE GENOMIC DNA]</scope>
    <source>
        <strain evidence="1 2">ES3-24</strain>
    </source>
</reference>
<keyword evidence="2" id="KW-1185">Reference proteome</keyword>
<protein>
    <submittedName>
        <fullName evidence="1">Uncharacterized protein</fullName>
    </submittedName>
</protein>
<evidence type="ECO:0000313" key="1">
    <source>
        <dbReference type="EMBL" id="OPA80183.1"/>
    </source>
</evidence>